<gene>
    <name evidence="6" type="ORF">PANT1444_LOCUS232</name>
</gene>
<dbReference type="InterPro" id="IPR042231">
    <property type="entry name" value="Cho/carn_acyl_trans_2"/>
</dbReference>
<dbReference type="InterPro" id="IPR039551">
    <property type="entry name" value="Cho/carn_acyl_trans"/>
</dbReference>
<keyword evidence="3" id="KW-0012">Acyltransferase</keyword>
<evidence type="ECO:0000259" key="5">
    <source>
        <dbReference type="Pfam" id="PF00755"/>
    </source>
</evidence>
<dbReference type="PANTHER" id="PTHR22589:SF67">
    <property type="entry name" value="PEROXISOMAL CARNITINE O-OCTANOYLTRANSFERASE"/>
    <property type="match status" value="1"/>
</dbReference>
<protein>
    <recommendedName>
        <fullName evidence="5">Choline/carnitine acyltransferase domain-containing protein</fullName>
    </recommendedName>
</protein>
<evidence type="ECO:0000256" key="2">
    <source>
        <dbReference type="ARBA" id="ARBA00022679"/>
    </source>
</evidence>
<keyword evidence="2" id="KW-0808">Transferase</keyword>
<dbReference type="GO" id="GO:0016746">
    <property type="term" value="F:acyltransferase activity"/>
    <property type="evidence" value="ECO:0007669"/>
    <property type="project" value="UniProtKB-KW"/>
</dbReference>
<sequence length="340" mass="36741">MGGAWGGAPPATKEECAQTILCGGRNKWFDKSFTVVIFENGRGGLNAEHTPVDAMTVVSMFMAVSTSTRSSIPEMVGRTSSLVTTSAPPPRKLRWSVGAPLRRALEKASVGIAALGGDVHLRLLLFPHYGKLFIKATKLHPDFFMQMAIQLAHYRIHHAFAATYETGHTRAFYHGRTDTVRTCSLASCAFVRTMEEAGATAADKWSALKAACDSHGEQLQRVLTGQGVDRHMLGLLVAAHLSGEQPAIFSDPAFKRSGGGGNYVISTSNVGYTPLFGGFSPMTPDGYGVCYAMLEGRMNVAITSWHSCAHTCSDRMRDMLSTALCDMHTLFHAAEPKPKL</sequence>
<evidence type="ECO:0000256" key="4">
    <source>
        <dbReference type="PIRSR" id="PIRSR600542-1"/>
    </source>
</evidence>
<evidence type="ECO:0000313" key="6">
    <source>
        <dbReference type="EMBL" id="CAD8466318.1"/>
    </source>
</evidence>
<accession>A0A7S0H827</accession>
<dbReference type="AlphaFoldDB" id="A0A7S0H827"/>
<dbReference type="Pfam" id="PF00755">
    <property type="entry name" value="Carn_acyltransf"/>
    <property type="match status" value="1"/>
</dbReference>
<dbReference type="SUPFAM" id="SSF52777">
    <property type="entry name" value="CoA-dependent acyltransferases"/>
    <property type="match status" value="2"/>
</dbReference>
<dbReference type="EMBL" id="HBEP01000410">
    <property type="protein sequence ID" value="CAD8466318.1"/>
    <property type="molecule type" value="Transcribed_RNA"/>
</dbReference>
<dbReference type="PANTHER" id="PTHR22589">
    <property type="entry name" value="CARNITINE O-ACYLTRANSFERASE"/>
    <property type="match status" value="1"/>
</dbReference>
<organism evidence="6">
    <name type="scientific">Phaeocystis antarctica</name>
    <dbReference type="NCBI Taxonomy" id="33657"/>
    <lineage>
        <taxon>Eukaryota</taxon>
        <taxon>Haptista</taxon>
        <taxon>Haptophyta</taxon>
        <taxon>Prymnesiophyceae</taxon>
        <taxon>Phaeocystales</taxon>
        <taxon>Phaeocystaceae</taxon>
        <taxon>Phaeocystis</taxon>
    </lineage>
</organism>
<comment type="similarity">
    <text evidence="1">Belongs to the carnitine/choline acetyltransferase family.</text>
</comment>
<dbReference type="InterPro" id="IPR000542">
    <property type="entry name" value="Carn_acyl_trans"/>
</dbReference>
<name>A0A7S0H827_9EUKA</name>
<evidence type="ECO:0000256" key="3">
    <source>
        <dbReference type="ARBA" id="ARBA00023315"/>
    </source>
</evidence>
<proteinExistence type="inferred from homology"/>
<evidence type="ECO:0000256" key="1">
    <source>
        <dbReference type="ARBA" id="ARBA00005232"/>
    </source>
</evidence>
<reference evidence="6" key="1">
    <citation type="submission" date="2021-01" db="EMBL/GenBank/DDBJ databases">
        <authorList>
            <person name="Corre E."/>
            <person name="Pelletier E."/>
            <person name="Niang G."/>
            <person name="Scheremetjew M."/>
            <person name="Finn R."/>
            <person name="Kale V."/>
            <person name="Holt S."/>
            <person name="Cochrane G."/>
            <person name="Meng A."/>
            <person name="Brown T."/>
            <person name="Cohen L."/>
        </authorList>
    </citation>
    <scope>NUCLEOTIDE SEQUENCE</scope>
    <source>
        <strain evidence="6">CCMP1374</strain>
    </source>
</reference>
<dbReference type="Gene3D" id="3.30.559.10">
    <property type="entry name" value="Chloramphenicol acetyltransferase-like domain"/>
    <property type="match status" value="1"/>
</dbReference>
<dbReference type="InterPro" id="IPR023213">
    <property type="entry name" value="CAT-like_dom_sf"/>
</dbReference>
<feature type="active site" description="Proton acceptor" evidence="4">
    <location>
        <position position="49"/>
    </location>
</feature>
<dbReference type="Gene3D" id="3.30.559.70">
    <property type="entry name" value="Choline/Carnitine o-acyltransferase, domain 2"/>
    <property type="match status" value="1"/>
</dbReference>
<feature type="domain" description="Choline/carnitine acyltransferase" evidence="5">
    <location>
        <begin position="17"/>
        <end position="321"/>
    </location>
</feature>